<reference evidence="2 3" key="1">
    <citation type="journal article" date="2012" name="PLoS Pathog.">
        <title>Diverse lifestyles and strategies of plant pathogenesis encoded in the genomes of eighteen Dothideomycetes fungi.</title>
        <authorList>
            <person name="Ohm R.A."/>
            <person name="Feau N."/>
            <person name="Henrissat B."/>
            <person name="Schoch C.L."/>
            <person name="Horwitz B.A."/>
            <person name="Barry K.W."/>
            <person name="Condon B.J."/>
            <person name="Copeland A.C."/>
            <person name="Dhillon B."/>
            <person name="Glaser F."/>
            <person name="Hesse C.N."/>
            <person name="Kosti I."/>
            <person name="LaButti K."/>
            <person name="Lindquist E.A."/>
            <person name="Lucas S."/>
            <person name="Salamov A.A."/>
            <person name="Bradshaw R.E."/>
            <person name="Ciuffetti L."/>
            <person name="Hamelin R.C."/>
            <person name="Kema G.H.J."/>
            <person name="Lawrence C."/>
            <person name="Scott J.A."/>
            <person name="Spatafora J.W."/>
            <person name="Turgeon B.G."/>
            <person name="de Wit P.J.G.M."/>
            <person name="Zhong S."/>
            <person name="Goodwin S.B."/>
            <person name="Grigoriev I.V."/>
        </authorList>
    </citation>
    <scope>NUCLEOTIDE SEQUENCE [LARGE SCALE GENOMIC DNA]</scope>
    <source>
        <strain evidence="3">28A</strain>
    </source>
</reference>
<evidence type="ECO:0000256" key="1">
    <source>
        <dbReference type="SAM" id="MobiDB-lite"/>
    </source>
</evidence>
<accession>R0ISX9</accession>
<feature type="region of interest" description="Disordered" evidence="1">
    <location>
        <begin position="136"/>
        <end position="188"/>
    </location>
</feature>
<dbReference type="Proteomes" id="UP000016935">
    <property type="component" value="Unassembled WGS sequence"/>
</dbReference>
<dbReference type="EMBL" id="KB908570">
    <property type="protein sequence ID" value="EOA87741.1"/>
    <property type="molecule type" value="Genomic_DNA"/>
</dbReference>
<organism evidence="2 3">
    <name type="scientific">Exserohilum turcicum (strain 28A)</name>
    <name type="common">Northern leaf blight fungus</name>
    <name type="synonym">Setosphaeria turcica</name>
    <dbReference type="NCBI Taxonomy" id="671987"/>
    <lineage>
        <taxon>Eukaryota</taxon>
        <taxon>Fungi</taxon>
        <taxon>Dikarya</taxon>
        <taxon>Ascomycota</taxon>
        <taxon>Pezizomycotina</taxon>
        <taxon>Dothideomycetes</taxon>
        <taxon>Pleosporomycetidae</taxon>
        <taxon>Pleosporales</taxon>
        <taxon>Pleosporineae</taxon>
        <taxon>Pleosporaceae</taxon>
        <taxon>Exserohilum</taxon>
    </lineage>
</organism>
<dbReference type="HOGENOM" id="CLU_612759_0_0_1"/>
<dbReference type="OrthoDB" id="3800332at2759"/>
<sequence>MIDSVVNYDEKTRKEWQTIVNELSRPTEDQEKIWELAAPGIREIVTTINTTQEMIDSDDIKKVDLALKALKRNDKEMQVSNKRNEIPETINALPLSLLYQMASSWKDQNSTETEASKDSLKQLLAMQPLATNLLESLDTDSSNTKELAERSNPKSNISSPQVDLSKAGPSNPTTHNNNRPKPVSQPVATGLGIKGLDISTVKGLQALSETLSRDNVIEMFEYENGVTKYGPIVAIRPCRTDNLRFTRFVIIKGTKLCPGGAEALAKRKDMETNFNLKDRKERMKSIPNFLKTARPCAVMSRPEGYTPRSGSKPRRLDTYIREEWLTRTEYVQLVGQSCAERHLKALVEKYETRSKYIDRCKQAKLHPSTGLPLTQKDREETPWLFPDGQSAGGSYAGTNKGADIDTKGSFQELELDDGDGPAAKTNSIGKQKIRTAIPTTVDSDDEL</sequence>
<keyword evidence="3" id="KW-1185">Reference proteome</keyword>
<dbReference type="eggNOG" id="ENOG502TFA7">
    <property type="taxonomic scope" value="Eukaryota"/>
</dbReference>
<name>R0ISX9_EXST2</name>
<dbReference type="GeneID" id="19404453"/>
<feature type="compositionally biased region" description="Polar residues" evidence="1">
    <location>
        <begin position="153"/>
        <end position="179"/>
    </location>
</feature>
<dbReference type="AlphaFoldDB" id="R0ISX9"/>
<gene>
    <name evidence="2" type="ORF">SETTUDRAFT_39208</name>
</gene>
<feature type="compositionally biased region" description="Polar residues" evidence="1">
    <location>
        <begin position="136"/>
        <end position="145"/>
    </location>
</feature>
<reference evidence="2 3" key="2">
    <citation type="journal article" date="2013" name="PLoS Genet.">
        <title>Comparative genome structure, secondary metabolite, and effector coding capacity across Cochliobolus pathogens.</title>
        <authorList>
            <person name="Condon B.J."/>
            <person name="Leng Y."/>
            <person name="Wu D."/>
            <person name="Bushley K.E."/>
            <person name="Ohm R.A."/>
            <person name="Otillar R."/>
            <person name="Martin J."/>
            <person name="Schackwitz W."/>
            <person name="Grimwood J."/>
            <person name="MohdZainudin N."/>
            <person name="Xue C."/>
            <person name="Wang R."/>
            <person name="Manning V.A."/>
            <person name="Dhillon B."/>
            <person name="Tu Z.J."/>
            <person name="Steffenson B.J."/>
            <person name="Salamov A."/>
            <person name="Sun H."/>
            <person name="Lowry S."/>
            <person name="LaButti K."/>
            <person name="Han J."/>
            <person name="Copeland A."/>
            <person name="Lindquist E."/>
            <person name="Barry K."/>
            <person name="Schmutz J."/>
            <person name="Baker S.E."/>
            <person name="Ciuffetti L.M."/>
            <person name="Grigoriev I.V."/>
            <person name="Zhong S."/>
            <person name="Turgeon B.G."/>
        </authorList>
    </citation>
    <scope>NUCLEOTIDE SEQUENCE [LARGE SCALE GENOMIC DNA]</scope>
    <source>
        <strain evidence="3">28A</strain>
    </source>
</reference>
<feature type="region of interest" description="Disordered" evidence="1">
    <location>
        <begin position="383"/>
        <end position="429"/>
    </location>
</feature>
<proteinExistence type="predicted"/>
<dbReference type="RefSeq" id="XP_008024550.1">
    <property type="nucleotide sequence ID" value="XM_008026359.1"/>
</dbReference>
<protein>
    <submittedName>
        <fullName evidence="2">Uncharacterized protein</fullName>
    </submittedName>
</protein>
<evidence type="ECO:0000313" key="2">
    <source>
        <dbReference type="EMBL" id="EOA87741.1"/>
    </source>
</evidence>
<evidence type="ECO:0000313" key="3">
    <source>
        <dbReference type="Proteomes" id="UP000016935"/>
    </source>
</evidence>